<dbReference type="SUPFAM" id="SSF82171">
    <property type="entry name" value="DPP6 N-terminal domain-like"/>
    <property type="match status" value="1"/>
</dbReference>
<feature type="region of interest" description="Disordered" evidence="1">
    <location>
        <begin position="214"/>
        <end position="236"/>
    </location>
</feature>
<protein>
    <recommendedName>
        <fullName evidence="5">Lipoprotein</fullName>
    </recommendedName>
</protein>
<sequence length="409" mass="43010">MRSGLTVKAVTSLALAALCVQGCSAQPAKEKPASTSSASAAPFLGNRDYVLPDSPFTRDDTVVTATCGMGARYAAVTVRAWDPETWQPRAERTFPIPGDAAFTNYAGAKTVNSPLVDLCGMNPDNPSPYEVATLDYMAPRVRALFDLAFTRMAVVLRDPDNKADSHVGYVVSGAGLDDVVRLGGAAGADEQNAVMSPDGSSVWFTYTAEGGGKRIGSRPAEGSHHLSDEGPAAGHGLPLTVLGKPPRAVQADTVHLAPGGRRLTAKAPKVFGNVFDTWTSSGPLTSRSAHRATLLSGCVGVVGWTGDDRVLCRTSTGTFRIMDARTGRASGAPVSVVGPQDGTVAEGMLVSPDGERFLVAVHEPNARRSDDDYSYRRPDFRVVPTTGSGATTSVVNDLLDTYTMFLSWS</sequence>
<accession>A0A7U9DWY5</accession>
<feature type="chain" id="PRO_5031261255" description="Lipoprotein" evidence="2">
    <location>
        <begin position="26"/>
        <end position="409"/>
    </location>
</feature>
<name>A0A7U9DWY5_STRLI</name>
<dbReference type="AlphaFoldDB" id="A0A7U9DWY5"/>
<evidence type="ECO:0000256" key="2">
    <source>
        <dbReference type="SAM" id="SignalP"/>
    </source>
</evidence>
<evidence type="ECO:0000313" key="4">
    <source>
        <dbReference type="Proteomes" id="UP000014062"/>
    </source>
</evidence>
<dbReference type="EMBL" id="CM001889">
    <property type="protein sequence ID" value="EOY51679.1"/>
    <property type="molecule type" value="Genomic_DNA"/>
</dbReference>
<organism evidence="3 4">
    <name type="scientific">Streptomyces lividans 1326</name>
    <dbReference type="NCBI Taxonomy" id="1200984"/>
    <lineage>
        <taxon>Bacteria</taxon>
        <taxon>Bacillati</taxon>
        <taxon>Actinomycetota</taxon>
        <taxon>Actinomycetes</taxon>
        <taxon>Kitasatosporales</taxon>
        <taxon>Streptomycetaceae</taxon>
        <taxon>Streptomyces</taxon>
    </lineage>
</organism>
<keyword evidence="2" id="KW-0732">Signal</keyword>
<evidence type="ECO:0008006" key="5">
    <source>
        <dbReference type="Google" id="ProtNLM"/>
    </source>
</evidence>
<evidence type="ECO:0000313" key="3">
    <source>
        <dbReference type="EMBL" id="EOY51679.1"/>
    </source>
</evidence>
<evidence type="ECO:0000256" key="1">
    <source>
        <dbReference type="SAM" id="MobiDB-lite"/>
    </source>
</evidence>
<dbReference type="Proteomes" id="UP000014062">
    <property type="component" value="Chromosome"/>
</dbReference>
<gene>
    <name evidence="3" type="ORF">SLI_6974</name>
</gene>
<proteinExistence type="predicted"/>
<reference evidence="4" key="1">
    <citation type="journal article" date="2013" name="Genome Biol. Evol.">
        <title>The genome sequence of Streptomyces lividans 66 reveals a novel tRNA-dependent peptide biosynthetic system within a metal-related genomic island.</title>
        <authorList>
            <person name="Cruz-Morales P."/>
            <person name="Vijgenboom E."/>
            <person name="Iruegas-Bocardo F."/>
            <person name="Girard G."/>
            <person name="Yanez-Guerra L.A."/>
            <person name="Ramos-Aboites H.E."/>
            <person name="Pernodet J.L."/>
            <person name="Anne J."/>
            <person name="van Wezel G.P."/>
            <person name="Barona-Gomez F."/>
        </authorList>
    </citation>
    <scope>NUCLEOTIDE SEQUENCE [LARGE SCALE GENOMIC DNA]</scope>
    <source>
        <strain evidence="4">1326</strain>
    </source>
</reference>
<feature type="signal peptide" evidence="2">
    <location>
        <begin position="1"/>
        <end position="25"/>
    </location>
</feature>